<dbReference type="Proteomes" id="UP000234855">
    <property type="component" value="Unassembled WGS sequence"/>
</dbReference>
<accession>A0A2N5ISQ1</accession>
<sequence>MARTRVKLDLKGFRAYRRDPTVKAVLDEQARAWAARANGARRRRKAEYEAVPAADSEHGSVALVHTGNIEARFDNAENNTLLHTM</sequence>
<evidence type="ECO:0000313" key="1">
    <source>
        <dbReference type="EMBL" id="PLS24989.1"/>
    </source>
</evidence>
<evidence type="ECO:0000313" key="2">
    <source>
        <dbReference type="EMBL" id="QSY58627.1"/>
    </source>
</evidence>
<proteinExistence type="predicted"/>
<gene>
    <name evidence="2" type="ORF">BLI708_05040</name>
    <name evidence="1" type="ORF">Tam1G_0845</name>
</gene>
<keyword evidence="4" id="KW-1185">Reference proteome</keyword>
<reference evidence="1 3" key="1">
    <citation type="submission" date="2017-07" db="EMBL/GenBank/DDBJ databases">
        <title>Bifidobacterium novel species.</title>
        <authorList>
            <person name="Lugli G.A."/>
            <person name="Milani C."/>
            <person name="Duranti S."/>
            <person name="Mangifesta M."/>
        </authorList>
    </citation>
    <scope>NUCLEOTIDE SEQUENCE [LARGE SCALE GENOMIC DNA]</scope>
    <source>
        <strain evidence="1 3">45</strain>
    </source>
</reference>
<evidence type="ECO:0000313" key="4">
    <source>
        <dbReference type="Proteomes" id="UP000663067"/>
    </source>
</evidence>
<name>A0A2N5ISQ1_9BIFI</name>
<dbReference type="AlphaFoldDB" id="A0A2N5ISQ1"/>
<reference evidence="2 4" key="2">
    <citation type="submission" date="2021-03" db="EMBL/GenBank/DDBJ databases">
        <title>Genome sequencing of Bifidobacterium imperatoris JCM 32708.</title>
        <authorList>
            <person name="Kim J."/>
        </authorList>
    </citation>
    <scope>NUCLEOTIDE SEQUENCE [LARGE SCALE GENOMIC DNA]</scope>
    <source>
        <strain evidence="2 4">JCM 32708</strain>
    </source>
</reference>
<organism evidence="1 3">
    <name type="scientific">Bifidobacterium imperatoris</name>
    <dbReference type="NCBI Taxonomy" id="2020965"/>
    <lineage>
        <taxon>Bacteria</taxon>
        <taxon>Bacillati</taxon>
        <taxon>Actinomycetota</taxon>
        <taxon>Actinomycetes</taxon>
        <taxon>Bifidobacteriales</taxon>
        <taxon>Bifidobacteriaceae</taxon>
        <taxon>Bifidobacterium</taxon>
    </lineage>
</organism>
<evidence type="ECO:0000313" key="3">
    <source>
        <dbReference type="Proteomes" id="UP000234855"/>
    </source>
</evidence>
<dbReference type="EMBL" id="CP071591">
    <property type="protein sequence ID" value="QSY58627.1"/>
    <property type="molecule type" value="Genomic_DNA"/>
</dbReference>
<dbReference type="EMBL" id="NMWV01000011">
    <property type="protein sequence ID" value="PLS24989.1"/>
    <property type="molecule type" value="Genomic_DNA"/>
</dbReference>
<dbReference type="Proteomes" id="UP000663067">
    <property type="component" value="Chromosome"/>
</dbReference>
<protein>
    <submittedName>
        <fullName evidence="1">Uncharacterized protein</fullName>
    </submittedName>
</protein>
<dbReference type="RefSeq" id="WP_080825783.1">
    <property type="nucleotide sequence ID" value="NZ_CP071591.1"/>
</dbReference>